<feature type="chain" id="PRO_5043752518" evidence="11">
    <location>
        <begin position="24"/>
        <end position="248"/>
    </location>
</feature>
<dbReference type="Gene3D" id="2.30.180.10">
    <property type="entry name" value="FAS1 domain"/>
    <property type="match status" value="1"/>
</dbReference>
<keyword evidence="5 11" id="KW-0732">Signal</keyword>
<keyword evidence="8" id="KW-0325">Glycoprotein</keyword>
<keyword evidence="3" id="KW-1003">Cell membrane</keyword>
<dbReference type="SUPFAM" id="SSF82153">
    <property type="entry name" value="FAS1 domain"/>
    <property type="match status" value="1"/>
</dbReference>
<evidence type="ECO:0000256" key="7">
    <source>
        <dbReference type="ARBA" id="ARBA00023136"/>
    </source>
</evidence>
<accession>A0AAV3QQQ5</accession>
<reference evidence="13 14" key="1">
    <citation type="submission" date="2024-01" db="EMBL/GenBank/DDBJ databases">
        <title>The complete chloroplast genome sequence of Lithospermum erythrorhizon: insights into the phylogenetic relationship among Boraginaceae species and the maternal lineages of purple gromwells.</title>
        <authorList>
            <person name="Okada T."/>
            <person name="Watanabe K."/>
        </authorList>
    </citation>
    <scope>NUCLEOTIDE SEQUENCE [LARGE SCALE GENOMIC DNA]</scope>
</reference>
<dbReference type="PANTHER" id="PTHR32077">
    <property type="entry name" value="FASCICLIN-LIKE ARABINOGALACTAN PROTEIN"/>
    <property type="match status" value="1"/>
</dbReference>
<dbReference type="GO" id="GO:0009834">
    <property type="term" value="P:plant-type secondary cell wall biogenesis"/>
    <property type="evidence" value="ECO:0007669"/>
    <property type="project" value="TreeGrafter"/>
</dbReference>
<dbReference type="EMBL" id="BAABME010005207">
    <property type="protein sequence ID" value="GAA0164958.1"/>
    <property type="molecule type" value="Genomic_DNA"/>
</dbReference>
<dbReference type="AlphaFoldDB" id="A0AAV3QQQ5"/>
<keyword evidence="4" id="KW-0449">Lipoprotein</keyword>
<evidence type="ECO:0000256" key="11">
    <source>
        <dbReference type="SAM" id="SignalP"/>
    </source>
</evidence>
<evidence type="ECO:0000256" key="5">
    <source>
        <dbReference type="ARBA" id="ARBA00022729"/>
    </source>
</evidence>
<evidence type="ECO:0000313" key="14">
    <source>
        <dbReference type="Proteomes" id="UP001454036"/>
    </source>
</evidence>
<evidence type="ECO:0000256" key="4">
    <source>
        <dbReference type="ARBA" id="ARBA00022622"/>
    </source>
</evidence>
<comment type="similarity">
    <text evidence="2">Belongs to the fasciclin-like AGP family.</text>
</comment>
<dbReference type="InterPro" id="IPR000782">
    <property type="entry name" value="FAS1_domain"/>
</dbReference>
<feature type="signal peptide" evidence="11">
    <location>
        <begin position="1"/>
        <end position="23"/>
    </location>
</feature>
<evidence type="ECO:0000256" key="8">
    <source>
        <dbReference type="ARBA" id="ARBA00023180"/>
    </source>
</evidence>
<evidence type="ECO:0000259" key="12">
    <source>
        <dbReference type="PROSITE" id="PS50213"/>
    </source>
</evidence>
<dbReference type="PANTHER" id="PTHR32077:SF65">
    <property type="entry name" value="FASCICLIN-LIKE ARABINOGALACTAN PROTEIN 11"/>
    <property type="match status" value="1"/>
</dbReference>
<dbReference type="InterPro" id="IPR045003">
    <property type="entry name" value="FLA_A"/>
</dbReference>
<dbReference type="GO" id="GO:0098552">
    <property type="term" value="C:side of membrane"/>
    <property type="evidence" value="ECO:0007669"/>
    <property type="project" value="UniProtKB-KW"/>
</dbReference>
<dbReference type="FunFam" id="2.30.180.10:FF:000006">
    <property type="entry name" value="Fasciclin-like arabinogalactan protein 11"/>
    <property type="match status" value="1"/>
</dbReference>
<dbReference type="SMART" id="SM00554">
    <property type="entry name" value="FAS1"/>
    <property type="match status" value="1"/>
</dbReference>
<protein>
    <submittedName>
        <fullName evidence="13">Cell adhesion molecule</fullName>
    </submittedName>
</protein>
<keyword evidence="4" id="KW-0336">GPI-anchor</keyword>
<comment type="function">
    <text evidence="9">May be a cell surface adhesion protein.</text>
</comment>
<evidence type="ECO:0000256" key="2">
    <source>
        <dbReference type="ARBA" id="ARBA00007843"/>
    </source>
</evidence>
<evidence type="ECO:0000256" key="9">
    <source>
        <dbReference type="ARBA" id="ARBA00024686"/>
    </source>
</evidence>
<dbReference type="Proteomes" id="UP001454036">
    <property type="component" value="Unassembled WGS sequence"/>
</dbReference>
<evidence type="ECO:0000256" key="10">
    <source>
        <dbReference type="SAM" id="MobiDB-lite"/>
    </source>
</evidence>
<dbReference type="GO" id="GO:0005886">
    <property type="term" value="C:plasma membrane"/>
    <property type="evidence" value="ECO:0007669"/>
    <property type="project" value="UniProtKB-SubCell"/>
</dbReference>
<comment type="subcellular location">
    <subcellularLocation>
        <location evidence="1">Cell membrane</location>
        <topology evidence="1">Lipid-anchor</topology>
        <topology evidence="1">GPI-anchor</topology>
    </subcellularLocation>
</comment>
<name>A0AAV3QQQ5_LITER</name>
<keyword evidence="6" id="KW-0654">Proteoglycan</keyword>
<gene>
    <name evidence="13" type="ORF">LIER_20477</name>
</gene>
<proteinExistence type="inferred from homology"/>
<comment type="caution">
    <text evidence="13">The sequence shown here is derived from an EMBL/GenBank/DDBJ whole genome shotgun (WGS) entry which is preliminary data.</text>
</comment>
<keyword evidence="7" id="KW-0472">Membrane</keyword>
<dbReference type="PROSITE" id="PS50213">
    <property type="entry name" value="FAS1"/>
    <property type="match status" value="1"/>
</dbReference>
<dbReference type="Pfam" id="PF02469">
    <property type="entry name" value="Fasciclin"/>
    <property type="match status" value="1"/>
</dbReference>
<dbReference type="InterPro" id="IPR036378">
    <property type="entry name" value="FAS1_dom_sf"/>
</dbReference>
<keyword evidence="14" id="KW-1185">Reference proteome</keyword>
<sequence length="248" mass="26605">MIKNLYSLFTIFILLSQLTIILAQTIETPAPPGPTNITAILENAGQFTTLIRILKNTQLADQINAQLNHSNQGMTLFAPPDNAFSALKAGALNSLTDQEKAQLILFHVIPNFYTMSEFQTVSNPLRTQAGNTSAGQFPLNVTTSGINQVNISTGINEATVANTIYTDDQLAVYQIDKVLLPLAIFSAPVPAAAPAPTNSTSRAKSPVADTPATGNNTVPTDVSGAIALLLHGFHFLRFAFLSAIWLWL</sequence>
<feature type="region of interest" description="Disordered" evidence="10">
    <location>
        <begin position="195"/>
        <end position="215"/>
    </location>
</feature>
<evidence type="ECO:0000313" key="13">
    <source>
        <dbReference type="EMBL" id="GAA0164958.1"/>
    </source>
</evidence>
<organism evidence="13 14">
    <name type="scientific">Lithospermum erythrorhizon</name>
    <name type="common">Purple gromwell</name>
    <name type="synonym">Lithospermum officinale var. erythrorhizon</name>
    <dbReference type="NCBI Taxonomy" id="34254"/>
    <lineage>
        <taxon>Eukaryota</taxon>
        <taxon>Viridiplantae</taxon>
        <taxon>Streptophyta</taxon>
        <taxon>Embryophyta</taxon>
        <taxon>Tracheophyta</taxon>
        <taxon>Spermatophyta</taxon>
        <taxon>Magnoliopsida</taxon>
        <taxon>eudicotyledons</taxon>
        <taxon>Gunneridae</taxon>
        <taxon>Pentapetalae</taxon>
        <taxon>asterids</taxon>
        <taxon>lamiids</taxon>
        <taxon>Boraginales</taxon>
        <taxon>Boraginaceae</taxon>
        <taxon>Boraginoideae</taxon>
        <taxon>Lithospermeae</taxon>
        <taxon>Lithospermum</taxon>
    </lineage>
</organism>
<evidence type="ECO:0000256" key="3">
    <source>
        <dbReference type="ARBA" id="ARBA00022475"/>
    </source>
</evidence>
<evidence type="ECO:0000256" key="6">
    <source>
        <dbReference type="ARBA" id="ARBA00022974"/>
    </source>
</evidence>
<feature type="domain" description="FAS1" evidence="12">
    <location>
        <begin position="34"/>
        <end position="179"/>
    </location>
</feature>
<evidence type="ECO:0000256" key="1">
    <source>
        <dbReference type="ARBA" id="ARBA00004609"/>
    </source>
</evidence>